<dbReference type="GO" id="GO:0016787">
    <property type="term" value="F:hydrolase activity"/>
    <property type="evidence" value="ECO:0007669"/>
    <property type="project" value="UniProtKB-KW"/>
</dbReference>
<accession>A0A5J5HX80</accession>
<gene>
    <name evidence="2" type="ORF">F4V44_06685</name>
</gene>
<organism evidence="2 3">
    <name type="scientific">Niallia endozanthoxylica</name>
    <dbReference type="NCBI Taxonomy" id="2036016"/>
    <lineage>
        <taxon>Bacteria</taxon>
        <taxon>Bacillati</taxon>
        <taxon>Bacillota</taxon>
        <taxon>Bacilli</taxon>
        <taxon>Bacillales</taxon>
        <taxon>Bacillaceae</taxon>
        <taxon>Niallia</taxon>
    </lineage>
</organism>
<feature type="domain" description="Amidohydrolase-related" evidence="1">
    <location>
        <begin position="116"/>
        <end position="338"/>
    </location>
</feature>
<dbReference type="SUPFAM" id="SSF51556">
    <property type="entry name" value="Metallo-dependent hydrolases"/>
    <property type="match status" value="1"/>
</dbReference>
<keyword evidence="2" id="KW-0378">Hydrolase</keyword>
<dbReference type="Pfam" id="PF04909">
    <property type="entry name" value="Amidohydro_2"/>
    <property type="match status" value="1"/>
</dbReference>
<dbReference type="AlphaFoldDB" id="A0A5J5HX80"/>
<name>A0A5J5HX80_9BACI</name>
<keyword evidence="3" id="KW-1185">Reference proteome</keyword>
<proteinExistence type="predicted"/>
<evidence type="ECO:0000313" key="3">
    <source>
        <dbReference type="Proteomes" id="UP000326671"/>
    </source>
</evidence>
<protein>
    <submittedName>
        <fullName evidence="2">Amidohydrolase family protein</fullName>
    </submittedName>
</protein>
<dbReference type="EMBL" id="VYKL01000014">
    <property type="protein sequence ID" value="KAA9026998.1"/>
    <property type="molecule type" value="Genomic_DNA"/>
</dbReference>
<dbReference type="Gene3D" id="3.20.20.140">
    <property type="entry name" value="Metal-dependent hydrolases"/>
    <property type="match status" value="1"/>
</dbReference>
<sequence>MKAGRFVMDTHVHAQRFAAGKKLKDMTAKKPVTNKWNNLSEAIREIVPYANTDRLFYDMECYGVDMCALLPGFGFTNALNAELVEKYPNKFVAFAGIDEYSKLVMEGEIEWTIQGVCDELDKHLSTGKFVGIGEQLPYMPQPYTPENIISRETAIRNMLAIMEVCQHHNVVARYHTGAPMGYTVPYSYGSLGPANYNPLWAHDLANAFPDVPIIIDHGGMQGWWSERFVEESFHVAASHDNVYLETGLYWTELYEKALIDPNIGPEKLLWGTDWGASMGFHSQPGRYPESYGVQVRKKGPVTHQVDYWGWSLRELTRLRISQDDMNLILGGNAAHLFKIEMPHSRMFRPREI</sequence>
<dbReference type="OrthoDB" id="9771932at2"/>
<dbReference type="Proteomes" id="UP000326671">
    <property type="component" value="Unassembled WGS sequence"/>
</dbReference>
<dbReference type="RefSeq" id="WP_150439226.1">
    <property type="nucleotide sequence ID" value="NZ_VYKL01000014.1"/>
</dbReference>
<dbReference type="InterPro" id="IPR032466">
    <property type="entry name" value="Metal_Hydrolase"/>
</dbReference>
<evidence type="ECO:0000313" key="2">
    <source>
        <dbReference type="EMBL" id="KAA9026998.1"/>
    </source>
</evidence>
<dbReference type="InterPro" id="IPR006680">
    <property type="entry name" value="Amidohydro-rel"/>
</dbReference>
<evidence type="ECO:0000259" key="1">
    <source>
        <dbReference type="Pfam" id="PF04909"/>
    </source>
</evidence>
<comment type="caution">
    <text evidence="2">The sequence shown here is derived from an EMBL/GenBank/DDBJ whole genome shotgun (WGS) entry which is preliminary data.</text>
</comment>
<reference evidence="2 3" key="1">
    <citation type="submission" date="2019-09" db="EMBL/GenBank/DDBJ databases">
        <title>Whole genome sequences of isolates from the Mars Exploration Rovers.</title>
        <authorList>
            <person name="Seuylemezian A."/>
            <person name="Vaishampayan P."/>
        </authorList>
    </citation>
    <scope>NUCLEOTIDE SEQUENCE [LARGE SCALE GENOMIC DNA]</scope>
    <source>
        <strain evidence="2 3">MER_TA_151</strain>
    </source>
</reference>